<dbReference type="EC" id="6.3.4.-" evidence="2"/>
<feature type="binding site" evidence="2">
    <location>
        <begin position="7"/>
        <end position="20"/>
    </location>
    <ligand>
        <name>ATP</name>
        <dbReference type="ChEBI" id="CHEBI:30616"/>
    </ligand>
</feature>
<dbReference type="Proteomes" id="UP000306509">
    <property type="component" value="Unassembled WGS sequence"/>
</dbReference>
<organism evidence="3 4">
    <name type="scientific">Robinsoniella peoriensis</name>
    <dbReference type="NCBI Taxonomy" id="180332"/>
    <lineage>
        <taxon>Bacteria</taxon>
        <taxon>Bacillati</taxon>
        <taxon>Bacillota</taxon>
        <taxon>Clostridia</taxon>
        <taxon>Lachnospirales</taxon>
        <taxon>Lachnospiraceae</taxon>
        <taxon>Robinsoniella</taxon>
    </lineage>
</organism>
<dbReference type="AlphaFoldDB" id="A0A4U8Q6P8"/>
<dbReference type="GO" id="GO:0005737">
    <property type="term" value="C:cytoplasm"/>
    <property type="evidence" value="ECO:0007669"/>
    <property type="project" value="UniProtKB-SubCell"/>
</dbReference>
<keyword evidence="1 2" id="KW-0819">tRNA processing</keyword>
<keyword evidence="4" id="KW-1185">Reference proteome</keyword>
<accession>A0A4U8Q6P8</accession>
<dbReference type="STRING" id="180332.GCA_000797495_05437"/>
<protein>
    <recommendedName>
        <fullName evidence="2">tRNA(Met) cytidine acetate ligase</fullName>
        <ecNumber evidence="2">6.3.4.-</ecNumber>
    </recommendedName>
</protein>
<dbReference type="InterPro" id="IPR008513">
    <property type="entry name" value="tRNA(Met)_cyd_acetate_ligase"/>
</dbReference>
<evidence type="ECO:0000256" key="1">
    <source>
        <dbReference type="ARBA" id="ARBA00022694"/>
    </source>
</evidence>
<keyword evidence="2" id="KW-0820">tRNA-binding</keyword>
<keyword evidence="2" id="KW-0547">Nucleotide-binding</keyword>
<comment type="catalytic activity">
    <reaction evidence="2">
        <text>cytidine(34) in elongator tRNA(Met) + acetate + ATP = N(4)-acetylcytidine(34) in elongator tRNA(Met) + AMP + diphosphate</text>
        <dbReference type="Rhea" id="RHEA:58144"/>
        <dbReference type="Rhea" id="RHEA-COMP:10693"/>
        <dbReference type="Rhea" id="RHEA-COMP:10694"/>
        <dbReference type="ChEBI" id="CHEBI:30089"/>
        <dbReference type="ChEBI" id="CHEBI:30616"/>
        <dbReference type="ChEBI" id="CHEBI:33019"/>
        <dbReference type="ChEBI" id="CHEBI:74900"/>
        <dbReference type="ChEBI" id="CHEBI:82748"/>
        <dbReference type="ChEBI" id="CHEBI:456215"/>
    </reaction>
</comment>
<feature type="binding site" evidence="2">
    <location>
        <position position="174"/>
    </location>
    <ligand>
        <name>ATP</name>
        <dbReference type="ChEBI" id="CHEBI:30616"/>
    </ligand>
</feature>
<dbReference type="EMBL" id="QGQD01000053">
    <property type="protein sequence ID" value="TLD00531.1"/>
    <property type="molecule type" value="Genomic_DNA"/>
</dbReference>
<comment type="subcellular location">
    <subcellularLocation>
        <location evidence="2">Cytoplasm</location>
    </subcellularLocation>
</comment>
<evidence type="ECO:0000313" key="3">
    <source>
        <dbReference type="EMBL" id="TLD00531.1"/>
    </source>
</evidence>
<keyword evidence="2" id="KW-0436">Ligase</keyword>
<comment type="caution">
    <text evidence="3">The sequence shown here is derived from an EMBL/GenBank/DDBJ whole genome shotgun (WGS) entry which is preliminary data.</text>
</comment>
<name>A0A4U8Q6P8_9FIRM</name>
<dbReference type="PANTHER" id="PTHR37825:SF1">
    <property type="entry name" value="TRNA(MET) CYTIDINE ACETATE LIGASE"/>
    <property type="match status" value="1"/>
</dbReference>
<comment type="function">
    <text evidence="2">Catalyzes the formation of N(4)-acetylcytidine (ac(4)C) at the wobble position of elongator tRNA(Met), using acetate and ATP as substrates. First activates an acetate ion to form acetyladenylate (Ac-AMP) and then transfers the acetyl group to tRNA to form ac(4)C34.</text>
</comment>
<dbReference type="GO" id="GO:0006400">
    <property type="term" value="P:tRNA modification"/>
    <property type="evidence" value="ECO:0007669"/>
    <property type="project" value="UniProtKB-UniRule"/>
</dbReference>
<dbReference type="NCBIfam" id="NF010191">
    <property type="entry name" value="PRK13670.1"/>
    <property type="match status" value="1"/>
</dbReference>
<dbReference type="GO" id="GO:0005524">
    <property type="term" value="F:ATP binding"/>
    <property type="evidence" value="ECO:0007669"/>
    <property type="project" value="UniProtKB-KW"/>
</dbReference>
<feature type="binding site" evidence="2">
    <location>
        <begin position="199"/>
        <end position="200"/>
    </location>
    <ligand>
        <name>ATP</name>
        <dbReference type="ChEBI" id="CHEBI:30616"/>
    </ligand>
</feature>
<dbReference type="Pfam" id="PF05636">
    <property type="entry name" value="HIGH_NTase1"/>
    <property type="match status" value="1"/>
</dbReference>
<dbReference type="HAMAP" id="MF_01539">
    <property type="entry name" value="TmcAL"/>
    <property type="match status" value="1"/>
</dbReference>
<dbReference type="RefSeq" id="WP_138002573.1">
    <property type="nucleotide sequence ID" value="NZ_QGQD01000053.1"/>
</dbReference>
<proteinExistence type="inferred from homology"/>
<dbReference type="PANTHER" id="PTHR37825">
    <property type="entry name" value="TRNA(MET) CYTIDINE ACETATE LIGASE"/>
    <property type="match status" value="1"/>
</dbReference>
<sequence>MKVVGLITEYNPFHNGHGYHLEQAKLKTGADFVVVVMSGNFLQRGEPAIIDKFSRAEMALACGADLVLEIPAYFACASAEYFALGAVSLLNSLGIVDAICFGSECGDIQVLNEIAEVLITEPAQYKSTLKTLLAEGISFPAAREGALLSYLREMHMKERDGNISKWEEVLDSPNNILGIEYLKALKKINSSMVPVTIDRITSGYHDQSLHAGISSATAIRRVIQEVQAGAGCSYRDPDADPLKDQVPDAVYTILKRESAQSFPVKSADFSQLLHYRLLSAANPEELAEFFDVTDELAKRMWNLRFSYQGLEAFVSLLKTRQFTETRIRRALMHILLGIKGDAVLKSVRSDNAACYIRVLGFRKKASVLLSEIKKKSDLPILTKMAVAHTLLEGTRACNTAKMMLDCDIYCAQVYHSAVTNLYQDRRYNEITRQILVLP</sequence>
<gene>
    <name evidence="2" type="primary">tmcAL</name>
    <name evidence="3" type="ORF">DSM106044_02569</name>
</gene>
<keyword evidence="2" id="KW-0694">RNA-binding</keyword>
<dbReference type="GO" id="GO:0000049">
    <property type="term" value="F:tRNA binding"/>
    <property type="evidence" value="ECO:0007669"/>
    <property type="project" value="UniProtKB-KW"/>
</dbReference>
<dbReference type="SUPFAM" id="SSF52374">
    <property type="entry name" value="Nucleotidylyl transferase"/>
    <property type="match status" value="1"/>
</dbReference>
<reference evidence="3 4" key="1">
    <citation type="journal article" date="2019" name="Anaerobe">
        <title>Detection of Robinsoniella peoriensis in multiple bone samples of a trauma patient.</title>
        <authorList>
            <person name="Schrottner P."/>
            <person name="Hartwich K."/>
            <person name="Bunk B."/>
            <person name="Schober I."/>
            <person name="Helbig S."/>
            <person name="Rudolph W.W."/>
            <person name="Gunzer F."/>
        </authorList>
    </citation>
    <scope>NUCLEOTIDE SEQUENCE [LARGE SCALE GENOMIC DNA]</scope>
    <source>
        <strain evidence="3 4">DSM 106044</strain>
    </source>
</reference>
<comment type="similarity">
    <text evidence="2">Belongs to the TmcAL family.</text>
</comment>
<keyword evidence="2" id="KW-0963">Cytoplasm</keyword>
<evidence type="ECO:0000313" key="4">
    <source>
        <dbReference type="Proteomes" id="UP000306509"/>
    </source>
</evidence>
<feature type="binding site" evidence="2">
    <location>
        <position position="102"/>
    </location>
    <ligand>
        <name>ATP</name>
        <dbReference type="ChEBI" id="CHEBI:30616"/>
    </ligand>
</feature>
<dbReference type="Gene3D" id="3.40.50.620">
    <property type="entry name" value="HUPs"/>
    <property type="match status" value="1"/>
</dbReference>
<dbReference type="GO" id="GO:0016879">
    <property type="term" value="F:ligase activity, forming carbon-nitrogen bonds"/>
    <property type="evidence" value="ECO:0007669"/>
    <property type="project" value="UniProtKB-UniRule"/>
</dbReference>
<evidence type="ECO:0000256" key="2">
    <source>
        <dbReference type="HAMAP-Rule" id="MF_01539"/>
    </source>
</evidence>
<dbReference type="InterPro" id="IPR014729">
    <property type="entry name" value="Rossmann-like_a/b/a_fold"/>
</dbReference>
<keyword evidence="2" id="KW-0067">ATP-binding</keyword>